<keyword evidence="3" id="KW-1185">Reference proteome</keyword>
<organism evidence="1">
    <name type="scientific">Hexamita inflata</name>
    <dbReference type="NCBI Taxonomy" id="28002"/>
    <lineage>
        <taxon>Eukaryota</taxon>
        <taxon>Metamonada</taxon>
        <taxon>Diplomonadida</taxon>
        <taxon>Hexamitidae</taxon>
        <taxon>Hexamitinae</taxon>
        <taxon>Hexamita</taxon>
    </lineage>
</organism>
<proteinExistence type="predicted"/>
<sequence length="198" mass="22557">MDVTFIYTQTNPKFQVEVYKIPSGCFYASLFVLNINGHKVSYIRSDQKSQVRVLSLYIKPSKVFRFELNITPQDLAYELGTLSSVYDDYHQTTNFKQTNLSFVTDFLAQLNIQHKHITKQDSAFGRMSATFKSHTQCSNQPGLIPLKDGNFCLNEEIDSSSDSMGDILSRPLIRVQNLKRKTVSKFNGAGQFTTDQDD</sequence>
<evidence type="ECO:0000313" key="2">
    <source>
        <dbReference type="EMBL" id="CAL6029859.1"/>
    </source>
</evidence>
<reference evidence="2 3" key="2">
    <citation type="submission" date="2024-07" db="EMBL/GenBank/DDBJ databases">
        <authorList>
            <person name="Akdeniz Z."/>
        </authorList>
    </citation>
    <scope>NUCLEOTIDE SEQUENCE [LARGE SCALE GENOMIC DNA]</scope>
</reference>
<dbReference type="EMBL" id="CATOUU010000916">
    <property type="protein sequence ID" value="CAI9959270.1"/>
    <property type="molecule type" value="Genomic_DNA"/>
</dbReference>
<comment type="caution">
    <text evidence="1">The sequence shown here is derived from an EMBL/GenBank/DDBJ whole genome shotgun (WGS) entry which is preliminary data.</text>
</comment>
<evidence type="ECO:0000313" key="1">
    <source>
        <dbReference type="EMBL" id="CAI9959270.1"/>
    </source>
</evidence>
<dbReference type="AlphaFoldDB" id="A0AA86QXE0"/>
<gene>
    <name evidence="2" type="ORF">HINF_LOCUS32736</name>
    <name evidence="1" type="ORF">HINF_LOCUS46915</name>
</gene>
<protein>
    <submittedName>
        <fullName evidence="2">Hypothetical_protein</fullName>
    </submittedName>
</protein>
<reference evidence="1" key="1">
    <citation type="submission" date="2023-06" db="EMBL/GenBank/DDBJ databases">
        <authorList>
            <person name="Kurt Z."/>
        </authorList>
    </citation>
    <scope>NUCLEOTIDE SEQUENCE</scope>
</reference>
<dbReference type="Proteomes" id="UP001642409">
    <property type="component" value="Unassembled WGS sequence"/>
</dbReference>
<name>A0AA86QXE0_9EUKA</name>
<evidence type="ECO:0000313" key="3">
    <source>
        <dbReference type="Proteomes" id="UP001642409"/>
    </source>
</evidence>
<dbReference type="EMBL" id="CAXDID020000112">
    <property type="protein sequence ID" value="CAL6029859.1"/>
    <property type="molecule type" value="Genomic_DNA"/>
</dbReference>
<accession>A0AA86QXE0</accession>